<sequence length="139" mass="16109">MTWNYALHQINRSFEQLAQWYHEFILRSEASFQALHNRVDCLEKRQTQLDDEQIERVLRKILAERFADPSIQRTSGSSEPKEKAIKDGPMPKYVSIDPTKLLIEPDAVPSKAYGRTFAMLEDKLRDFPHMDQTGGKDAS</sequence>
<organism evidence="2 3">
    <name type="scientific">Periconia digitata</name>
    <dbReference type="NCBI Taxonomy" id="1303443"/>
    <lineage>
        <taxon>Eukaryota</taxon>
        <taxon>Fungi</taxon>
        <taxon>Dikarya</taxon>
        <taxon>Ascomycota</taxon>
        <taxon>Pezizomycotina</taxon>
        <taxon>Dothideomycetes</taxon>
        <taxon>Pleosporomycetidae</taxon>
        <taxon>Pleosporales</taxon>
        <taxon>Massarineae</taxon>
        <taxon>Periconiaceae</taxon>
        <taxon>Periconia</taxon>
    </lineage>
</organism>
<dbReference type="OrthoDB" id="3735750at2759"/>
<comment type="caution">
    <text evidence="2">The sequence shown here is derived from an EMBL/GenBank/DDBJ whole genome shotgun (WGS) entry which is preliminary data.</text>
</comment>
<gene>
    <name evidence="2" type="ORF">PDIGIT_LOCUS8711</name>
</gene>
<dbReference type="AlphaFoldDB" id="A0A9W4UJ48"/>
<evidence type="ECO:0000256" key="1">
    <source>
        <dbReference type="SAM" id="MobiDB-lite"/>
    </source>
</evidence>
<name>A0A9W4UJ48_9PLEO</name>
<feature type="region of interest" description="Disordered" evidence="1">
    <location>
        <begin position="69"/>
        <end position="91"/>
    </location>
</feature>
<proteinExistence type="predicted"/>
<evidence type="ECO:0000313" key="3">
    <source>
        <dbReference type="Proteomes" id="UP001152607"/>
    </source>
</evidence>
<keyword evidence="3" id="KW-1185">Reference proteome</keyword>
<dbReference type="Proteomes" id="UP001152607">
    <property type="component" value="Unassembled WGS sequence"/>
</dbReference>
<reference evidence="2" key="1">
    <citation type="submission" date="2023-01" db="EMBL/GenBank/DDBJ databases">
        <authorList>
            <person name="Van Ghelder C."/>
            <person name="Rancurel C."/>
        </authorList>
    </citation>
    <scope>NUCLEOTIDE SEQUENCE</scope>
    <source>
        <strain evidence="2">CNCM I-4278</strain>
    </source>
</reference>
<accession>A0A9W4UJ48</accession>
<protein>
    <submittedName>
        <fullName evidence="2">Uncharacterized protein</fullName>
    </submittedName>
</protein>
<dbReference type="EMBL" id="CAOQHR010000006">
    <property type="protein sequence ID" value="CAI6335627.1"/>
    <property type="molecule type" value="Genomic_DNA"/>
</dbReference>
<evidence type="ECO:0000313" key="2">
    <source>
        <dbReference type="EMBL" id="CAI6335627.1"/>
    </source>
</evidence>